<keyword evidence="3" id="KW-1185">Reference proteome</keyword>
<dbReference type="AlphaFoldDB" id="A0A0C9T105"/>
<dbReference type="Proteomes" id="UP000053263">
    <property type="component" value="Unassembled WGS sequence"/>
</dbReference>
<name>A0A0C9T105_PLICR</name>
<proteinExistence type="predicted"/>
<accession>A0A0C9T105</accession>
<organism evidence="2 3">
    <name type="scientific">Plicaturopsis crispa FD-325 SS-3</name>
    <dbReference type="NCBI Taxonomy" id="944288"/>
    <lineage>
        <taxon>Eukaryota</taxon>
        <taxon>Fungi</taxon>
        <taxon>Dikarya</taxon>
        <taxon>Basidiomycota</taxon>
        <taxon>Agaricomycotina</taxon>
        <taxon>Agaricomycetes</taxon>
        <taxon>Agaricomycetidae</taxon>
        <taxon>Amylocorticiales</taxon>
        <taxon>Amylocorticiaceae</taxon>
        <taxon>Plicatura</taxon>
        <taxon>Plicaturopsis crispa</taxon>
    </lineage>
</organism>
<dbReference type="InterPro" id="IPR046496">
    <property type="entry name" value="DUF6589"/>
</dbReference>
<feature type="domain" description="DUF6589" evidence="1">
    <location>
        <begin position="6"/>
        <end position="86"/>
    </location>
</feature>
<dbReference type="OrthoDB" id="2496395at2759"/>
<evidence type="ECO:0000313" key="3">
    <source>
        <dbReference type="Proteomes" id="UP000053263"/>
    </source>
</evidence>
<protein>
    <recommendedName>
        <fullName evidence="1">DUF6589 domain-containing protein</fullName>
    </recommendedName>
</protein>
<reference evidence="2 3" key="1">
    <citation type="submission" date="2014-06" db="EMBL/GenBank/DDBJ databases">
        <title>Evolutionary Origins and Diversification of the Mycorrhizal Mutualists.</title>
        <authorList>
            <consortium name="DOE Joint Genome Institute"/>
            <consortium name="Mycorrhizal Genomics Consortium"/>
            <person name="Kohler A."/>
            <person name="Kuo A."/>
            <person name="Nagy L.G."/>
            <person name="Floudas D."/>
            <person name="Copeland A."/>
            <person name="Barry K.W."/>
            <person name="Cichocki N."/>
            <person name="Veneault-Fourrey C."/>
            <person name="LaButti K."/>
            <person name="Lindquist E.A."/>
            <person name="Lipzen A."/>
            <person name="Lundell T."/>
            <person name="Morin E."/>
            <person name="Murat C."/>
            <person name="Riley R."/>
            <person name="Ohm R."/>
            <person name="Sun H."/>
            <person name="Tunlid A."/>
            <person name="Henrissat B."/>
            <person name="Grigoriev I.V."/>
            <person name="Hibbett D.S."/>
            <person name="Martin F."/>
        </authorList>
    </citation>
    <scope>NUCLEOTIDE SEQUENCE [LARGE SCALE GENOMIC DNA]</scope>
    <source>
        <strain evidence="2 3">FD-325 SS-3</strain>
    </source>
</reference>
<evidence type="ECO:0000313" key="2">
    <source>
        <dbReference type="EMBL" id="KII82839.1"/>
    </source>
</evidence>
<gene>
    <name evidence="2" type="ORF">PLICRDRAFT_120211</name>
</gene>
<sequence>MPDTSEEQPKSNPDEDRAYHNIRLLTRDLLYIKELVQAVHDGDFGRIEDMLGNIACLFRGSGGCQYATEILHFLMNLKKVWTPEFAYVDLF</sequence>
<evidence type="ECO:0000259" key="1">
    <source>
        <dbReference type="Pfam" id="PF20231"/>
    </source>
</evidence>
<dbReference type="Pfam" id="PF20231">
    <property type="entry name" value="DUF6589"/>
    <property type="match status" value="1"/>
</dbReference>
<dbReference type="EMBL" id="KN832617">
    <property type="protein sequence ID" value="KII82839.1"/>
    <property type="molecule type" value="Genomic_DNA"/>
</dbReference>
<dbReference type="HOGENOM" id="CLU_193952_0_0_1"/>